<proteinExistence type="predicted"/>
<sequence length="61" mass="7345">MWLDHIIFSLTNSYYEIVHIVRIDYQKVDVIFLSSSFFANLLRFSLNDVFSKIAFEHFEKP</sequence>
<evidence type="ECO:0000313" key="1">
    <source>
        <dbReference type="EMBL" id="ESA03152.1"/>
    </source>
</evidence>
<dbReference type="EMBL" id="KI295219">
    <property type="protein sequence ID" value="ESA03152.1"/>
    <property type="molecule type" value="Genomic_DNA"/>
</dbReference>
<gene>
    <name evidence="1" type="ORF">GLOINDRAFT_336902</name>
</gene>
<reference evidence="1" key="1">
    <citation type="submission" date="2013-07" db="EMBL/GenBank/DDBJ databases">
        <title>The genome of an arbuscular mycorrhizal fungus provides insights into the evolution of the oldest plant symbiosis.</title>
        <authorList>
            <consortium name="DOE Joint Genome Institute"/>
            <person name="Tisserant E."/>
            <person name="Malbreil M."/>
            <person name="Kuo A."/>
            <person name="Kohler A."/>
            <person name="Symeonidi A."/>
            <person name="Balestrini R."/>
            <person name="Charron P."/>
            <person name="Duensing N."/>
            <person name="Frei-dit-Frey N."/>
            <person name="Gianinazzi-Pearson V."/>
            <person name="Gilbert B."/>
            <person name="Handa Y."/>
            <person name="Hijri M."/>
            <person name="Kaul R."/>
            <person name="Kawaguchi M."/>
            <person name="Krajinski F."/>
            <person name="Lammers P."/>
            <person name="Lapierre D."/>
            <person name="Masclaux F.G."/>
            <person name="Murat C."/>
            <person name="Morin E."/>
            <person name="Ndikumana S."/>
            <person name="Pagni M."/>
            <person name="Petitpierre D."/>
            <person name="Requena N."/>
            <person name="Rosikiewicz P."/>
            <person name="Riley R."/>
            <person name="Saito K."/>
            <person name="San Clemente H."/>
            <person name="Shapiro H."/>
            <person name="van Tuinen D."/>
            <person name="Becard G."/>
            <person name="Bonfante P."/>
            <person name="Paszkowski U."/>
            <person name="Shachar-Hill Y."/>
            <person name="Young J.P."/>
            <person name="Sanders I.R."/>
            <person name="Henrissat B."/>
            <person name="Rensing S.A."/>
            <person name="Grigoriev I.V."/>
            <person name="Corradi N."/>
            <person name="Roux C."/>
            <person name="Martin F."/>
        </authorList>
    </citation>
    <scope>NUCLEOTIDE SEQUENCE</scope>
    <source>
        <strain evidence="1">DAOM 197198</strain>
    </source>
</reference>
<protein>
    <submittedName>
        <fullName evidence="1">Uncharacterized protein</fullName>
    </submittedName>
</protein>
<accession>U9T6Y3</accession>
<organism evidence="1">
    <name type="scientific">Rhizophagus irregularis (strain DAOM 181602 / DAOM 197198 / MUCL 43194)</name>
    <name type="common">Arbuscular mycorrhizal fungus</name>
    <name type="synonym">Glomus intraradices</name>
    <dbReference type="NCBI Taxonomy" id="747089"/>
    <lineage>
        <taxon>Eukaryota</taxon>
        <taxon>Fungi</taxon>
        <taxon>Fungi incertae sedis</taxon>
        <taxon>Mucoromycota</taxon>
        <taxon>Glomeromycotina</taxon>
        <taxon>Glomeromycetes</taxon>
        <taxon>Glomerales</taxon>
        <taxon>Glomeraceae</taxon>
        <taxon>Rhizophagus</taxon>
    </lineage>
</organism>
<name>U9T6Y3_RHIID</name>
<dbReference type="HOGENOM" id="CLU_2923845_0_0_1"/>
<dbReference type="AlphaFoldDB" id="U9T6Y3"/>